<feature type="region of interest" description="Disordered" evidence="1">
    <location>
        <begin position="1"/>
        <end position="93"/>
    </location>
</feature>
<feature type="compositionally biased region" description="Low complexity" evidence="1">
    <location>
        <begin position="199"/>
        <end position="213"/>
    </location>
</feature>
<feature type="compositionally biased region" description="Basic and acidic residues" evidence="1">
    <location>
        <begin position="1"/>
        <end position="10"/>
    </location>
</feature>
<feature type="compositionally biased region" description="Polar residues" evidence="1">
    <location>
        <begin position="21"/>
        <end position="32"/>
    </location>
</feature>
<gene>
    <name evidence="2" type="ORF">F511_22612</name>
</gene>
<evidence type="ECO:0000256" key="1">
    <source>
        <dbReference type="SAM" id="MobiDB-lite"/>
    </source>
</evidence>
<protein>
    <submittedName>
        <fullName evidence="2">Putative disease resistance protein</fullName>
    </submittedName>
</protein>
<feature type="compositionally biased region" description="Basic and acidic residues" evidence="1">
    <location>
        <begin position="142"/>
        <end position="157"/>
    </location>
</feature>
<name>A0A2Z7CUX8_9LAMI</name>
<organism evidence="2 3">
    <name type="scientific">Dorcoceras hygrometricum</name>
    <dbReference type="NCBI Taxonomy" id="472368"/>
    <lineage>
        <taxon>Eukaryota</taxon>
        <taxon>Viridiplantae</taxon>
        <taxon>Streptophyta</taxon>
        <taxon>Embryophyta</taxon>
        <taxon>Tracheophyta</taxon>
        <taxon>Spermatophyta</taxon>
        <taxon>Magnoliopsida</taxon>
        <taxon>eudicotyledons</taxon>
        <taxon>Gunneridae</taxon>
        <taxon>Pentapetalae</taxon>
        <taxon>asterids</taxon>
        <taxon>lamiids</taxon>
        <taxon>Lamiales</taxon>
        <taxon>Gesneriaceae</taxon>
        <taxon>Didymocarpoideae</taxon>
        <taxon>Trichosporeae</taxon>
        <taxon>Loxocarpinae</taxon>
        <taxon>Dorcoceras</taxon>
    </lineage>
</organism>
<proteinExistence type="predicted"/>
<reference evidence="2 3" key="1">
    <citation type="journal article" date="2015" name="Proc. Natl. Acad. Sci. U.S.A.">
        <title>The resurrection genome of Boea hygrometrica: A blueprint for survival of dehydration.</title>
        <authorList>
            <person name="Xiao L."/>
            <person name="Yang G."/>
            <person name="Zhang L."/>
            <person name="Yang X."/>
            <person name="Zhao S."/>
            <person name="Ji Z."/>
            <person name="Zhou Q."/>
            <person name="Hu M."/>
            <person name="Wang Y."/>
            <person name="Chen M."/>
            <person name="Xu Y."/>
            <person name="Jin H."/>
            <person name="Xiao X."/>
            <person name="Hu G."/>
            <person name="Bao F."/>
            <person name="Hu Y."/>
            <person name="Wan P."/>
            <person name="Li L."/>
            <person name="Deng X."/>
            <person name="Kuang T."/>
            <person name="Xiang C."/>
            <person name="Zhu J.K."/>
            <person name="Oliver M.J."/>
            <person name="He Y."/>
        </authorList>
    </citation>
    <scope>NUCLEOTIDE SEQUENCE [LARGE SCALE GENOMIC DNA]</scope>
    <source>
        <strain evidence="3">cv. XS01</strain>
    </source>
</reference>
<keyword evidence="3" id="KW-1185">Reference proteome</keyword>
<evidence type="ECO:0000313" key="3">
    <source>
        <dbReference type="Proteomes" id="UP000250235"/>
    </source>
</evidence>
<sequence>MVKLLKDREVAGQQPLEAGIQVSTMKSKSGTSSDEDSCALARLKKRADQANKEGAPPNIDNEAETQPGPIHTILAGGDRASTAGGPEANTETTPAMETRYVASLDITPFLTWEEFKVQLAQLTNSTSDEQLDRGTWHQALERTTDKKHIEEVDRTIENVETLEEEEAEKEHPDPEKQMLGSMDGQKTLEQPAPEEEGQPQRSSTHSDSSYGSSWRISVHNEDSVDSFGPYSDLSLSLSPSFNVGPSSSNLQMVAYTANREVNNHPANEDREVSSQTGPQPINLQNPQIIEATTKKVTSLEGNVSSLGLKVEHIRDDVDFTRCSTVQLRQQLKNVLDGMEIKIDVLESTLVRKFADNQQNLSALETGLVRHFADSQQHLVDEVTMLKSQVAEIVECLKELRDSKNGE</sequence>
<evidence type="ECO:0000313" key="2">
    <source>
        <dbReference type="EMBL" id="KZV50155.1"/>
    </source>
</evidence>
<accession>A0A2Z7CUX8</accession>
<dbReference type="Proteomes" id="UP000250235">
    <property type="component" value="Unassembled WGS sequence"/>
</dbReference>
<dbReference type="EMBL" id="KQ992534">
    <property type="protein sequence ID" value="KZV50155.1"/>
    <property type="molecule type" value="Genomic_DNA"/>
</dbReference>
<feature type="region of interest" description="Disordered" evidence="1">
    <location>
        <begin position="142"/>
        <end position="213"/>
    </location>
</feature>
<dbReference type="AlphaFoldDB" id="A0A2Z7CUX8"/>